<keyword evidence="4 7" id="KW-0067">ATP-binding</keyword>
<dbReference type="PANTHER" id="PTHR43790:SF9">
    <property type="entry name" value="GALACTOFURANOSE TRANSPORTER ATP-BINDING PROTEIN YTFR"/>
    <property type="match status" value="1"/>
</dbReference>
<evidence type="ECO:0000256" key="4">
    <source>
        <dbReference type="ARBA" id="ARBA00022840"/>
    </source>
</evidence>
<evidence type="ECO:0000256" key="3">
    <source>
        <dbReference type="ARBA" id="ARBA00022741"/>
    </source>
</evidence>
<evidence type="ECO:0000256" key="1">
    <source>
        <dbReference type="ARBA" id="ARBA00022448"/>
    </source>
</evidence>
<dbReference type="InterPro" id="IPR003439">
    <property type="entry name" value="ABC_transporter-like_ATP-bd"/>
</dbReference>
<evidence type="ECO:0000256" key="2">
    <source>
        <dbReference type="ARBA" id="ARBA00022737"/>
    </source>
</evidence>
<dbReference type="Pfam" id="PF00005">
    <property type="entry name" value="ABC_tran"/>
    <property type="match status" value="2"/>
</dbReference>
<evidence type="ECO:0000313" key="8">
    <source>
        <dbReference type="Proteomes" id="UP001183202"/>
    </source>
</evidence>
<evidence type="ECO:0000259" key="6">
    <source>
        <dbReference type="PROSITE" id="PS50893"/>
    </source>
</evidence>
<dbReference type="InterPro" id="IPR027417">
    <property type="entry name" value="P-loop_NTPase"/>
</dbReference>
<protein>
    <submittedName>
        <fullName evidence="7">Sugar ABC transporter ATP-binding protein</fullName>
    </submittedName>
</protein>
<feature type="domain" description="ABC transporter" evidence="6">
    <location>
        <begin position="7"/>
        <end position="502"/>
    </location>
</feature>
<gene>
    <name evidence="7" type="ORF">RM445_24260</name>
</gene>
<dbReference type="PANTHER" id="PTHR43790">
    <property type="entry name" value="CARBOHYDRATE TRANSPORT ATP-BINDING PROTEIN MG119-RELATED"/>
    <property type="match status" value="1"/>
</dbReference>
<name>A0ABU2NFA8_9PSEU</name>
<dbReference type="InterPro" id="IPR003593">
    <property type="entry name" value="AAA+_ATPase"/>
</dbReference>
<keyword evidence="1" id="KW-0813">Transport</keyword>
<dbReference type="EMBL" id="JAVREJ010000020">
    <property type="protein sequence ID" value="MDT0352641.1"/>
    <property type="molecule type" value="Genomic_DNA"/>
</dbReference>
<dbReference type="CDD" id="cd03215">
    <property type="entry name" value="ABC_Carb_Monos_II"/>
    <property type="match status" value="1"/>
</dbReference>
<dbReference type="Gene3D" id="3.40.50.300">
    <property type="entry name" value="P-loop containing nucleotide triphosphate hydrolases"/>
    <property type="match status" value="2"/>
</dbReference>
<reference evidence="8" key="1">
    <citation type="submission" date="2023-07" db="EMBL/GenBank/DDBJ databases">
        <title>30 novel species of actinomycetes from the DSMZ collection.</title>
        <authorList>
            <person name="Nouioui I."/>
        </authorList>
    </citation>
    <scope>NUCLEOTIDE SEQUENCE [LARGE SCALE GENOMIC DNA]</scope>
    <source>
        <strain evidence="8">DSM 45834</strain>
    </source>
</reference>
<sequence>MAQEPLLRCSGMDKSFAGVPALRDVHMSVAAGEVRALIGQNGAGKSTLIKVLTGVYRRDAGQVEFAGNPVDFTSTQDAQRNGLATIYQEVNLVPYRSVAENICIGRARRRFGLIDWKAVNAEARERLAALDVHVDVTRPLVEYPIATQQMTAIARALSFDAKLVIMDEPTSSLAEREVATLLDVIRRLRDEGVAIVFVSHRLDELYAVCDTITVLRDGRTVADSPISELSRYDLVSTMLGRELTESERRGQHVGATATAAAPTVLEARDLRRAPVLNGSSVTLRRGEVVGLAGLLGSGRSETARALFGADPVTDGEIHRDGEPVRFASPQEAIRARIGFNSEDRKGEGIIPDLSVRENITLALLPRLLRRGIVDRGRQQEIVDRFIRRLDIKLAGPDQKISELSGGNQQKVLLARWLCTDPEVLILDEPTRGIDVGAKQEIQNLVRELADDGLSVLLISSELEELITDCDRVVVLRDGATVAELEGEDISEKSMLHAMAEGTAATGSRQPSGSREEDEVHD</sequence>
<evidence type="ECO:0000256" key="5">
    <source>
        <dbReference type="SAM" id="MobiDB-lite"/>
    </source>
</evidence>
<proteinExistence type="predicted"/>
<organism evidence="7 8">
    <name type="scientific">Pseudonocardia charpentierae</name>
    <dbReference type="NCBI Taxonomy" id="3075545"/>
    <lineage>
        <taxon>Bacteria</taxon>
        <taxon>Bacillati</taxon>
        <taxon>Actinomycetota</taxon>
        <taxon>Actinomycetes</taxon>
        <taxon>Pseudonocardiales</taxon>
        <taxon>Pseudonocardiaceae</taxon>
        <taxon>Pseudonocardia</taxon>
    </lineage>
</organism>
<dbReference type="PROSITE" id="PS50893">
    <property type="entry name" value="ABC_TRANSPORTER_2"/>
    <property type="match status" value="1"/>
</dbReference>
<dbReference type="SUPFAM" id="SSF52540">
    <property type="entry name" value="P-loop containing nucleoside triphosphate hydrolases"/>
    <property type="match status" value="2"/>
</dbReference>
<dbReference type="Proteomes" id="UP001183202">
    <property type="component" value="Unassembled WGS sequence"/>
</dbReference>
<keyword evidence="2" id="KW-0677">Repeat</keyword>
<dbReference type="CDD" id="cd03216">
    <property type="entry name" value="ABC_Carb_Monos_I"/>
    <property type="match status" value="1"/>
</dbReference>
<dbReference type="InterPro" id="IPR017871">
    <property type="entry name" value="ABC_transporter-like_CS"/>
</dbReference>
<evidence type="ECO:0000313" key="7">
    <source>
        <dbReference type="EMBL" id="MDT0352641.1"/>
    </source>
</evidence>
<dbReference type="RefSeq" id="WP_311559148.1">
    <property type="nucleotide sequence ID" value="NZ_JAVREJ010000020.1"/>
</dbReference>
<dbReference type="GO" id="GO:0005524">
    <property type="term" value="F:ATP binding"/>
    <property type="evidence" value="ECO:0007669"/>
    <property type="project" value="UniProtKB-KW"/>
</dbReference>
<accession>A0ABU2NFA8</accession>
<keyword evidence="3" id="KW-0547">Nucleotide-binding</keyword>
<comment type="caution">
    <text evidence="7">The sequence shown here is derived from an EMBL/GenBank/DDBJ whole genome shotgun (WGS) entry which is preliminary data.</text>
</comment>
<dbReference type="InterPro" id="IPR050107">
    <property type="entry name" value="ABC_carbohydrate_import_ATPase"/>
</dbReference>
<dbReference type="SMART" id="SM00382">
    <property type="entry name" value="AAA"/>
    <property type="match status" value="2"/>
</dbReference>
<dbReference type="PROSITE" id="PS00211">
    <property type="entry name" value="ABC_TRANSPORTER_1"/>
    <property type="match status" value="1"/>
</dbReference>
<feature type="region of interest" description="Disordered" evidence="5">
    <location>
        <begin position="492"/>
        <end position="521"/>
    </location>
</feature>
<keyword evidence="8" id="KW-1185">Reference proteome</keyword>